<dbReference type="InterPro" id="IPR036770">
    <property type="entry name" value="Ankyrin_rpt-contain_sf"/>
</dbReference>
<reference evidence="1 2" key="1">
    <citation type="journal article" date="2011" name="Genome Res.">
        <title>Phylogeny-wide analysis of social amoeba genomes highlights ancient origins for complex intercellular communication.</title>
        <authorList>
            <person name="Heidel A.J."/>
            <person name="Lawal H.M."/>
            <person name="Felder M."/>
            <person name="Schilde C."/>
            <person name="Helps N.R."/>
            <person name="Tunggal B."/>
            <person name="Rivero F."/>
            <person name="John U."/>
            <person name="Schleicher M."/>
            <person name="Eichinger L."/>
            <person name="Platzer M."/>
            <person name="Noegel A.A."/>
            <person name="Schaap P."/>
            <person name="Gloeckner G."/>
        </authorList>
    </citation>
    <scope>NUCLEOTIDE SEQUENCE [LARGE SCALE GENOMIC DNA]</scope>
    <source>
        <strain evidence="2">ATCC 26659 / Pp 5 / PN500</strain>
    </source>
</reference>
<accession>D3BRL1</accession>
<evidence type="ECO:0000313" key="1">
    <source>
        <dbReference type="EMBL" id="EFA76043.1"/>
    </source>
</evidence>
<sequence>MKSPINSVFSNIYLLRHITSFIREQRDNDCPLNDYKYYYLHRYHQFTDSRIINNGWYHLLTDRIKTGRSLRFDTDDALLLCQQVRDIDVFTTVYNHKKIYFTNPECLLSAIGSGNIAATRILLKQRYPVDHSTRYTREFLIDKAVSSYQFDMVTFLINELYTTTTEKQLCPSIEKLFDKKARMSWNSKTTDLSEMERIFRATRNQPLSNLETILQSFKMYYTPKQNLNSAFFNLKNHFSVIINNYHEPIQSYLDQLYCFCKVYGLLKDVEHFKRQADFLLQLSISNCVNTIASFKERVDLTMDKYQPSQHNPNRQQMNYFIQLIKLVQLINGGQFPMLEQENIENIIIRSTGHAYIISFLIHHVFEYVPRQLLIEKLGNVSDSIDSTIVAYNYFTREKSTKTLAEMIDDRWYRSAKCAAWAGDVEKLKNLLAGRTLPKVKAAITDELIKLSIINEKINVLEYLVVQYGANLNKENIESIGLVGSFSSMQLLLGESLRAGDYDQENVVSVHKMAILSGQTKFIESLYNEYPEYDRVYWDESVFSGNVELVRLNLDQCNRHQQPIDQKFLLDLIKMAIELGQIEVYQFFVDRIQDRSILDELPPNHQLLSPYDKLYPMYLYQKQQ</sequence>
<name>D3BRL1_HETP5</name>
<proteinExistence type="predicted"/>
<dbReference type="GeneID" id="31366091"/>
<organism evidence="1 2">
    <name type="scientific">Heterostelium pallidum (strain ATCC 26659 / Pp 5 / PN500)</name>
    <name type="common">Cellular slime mold</name>
    <name type="synonym">Polysphondylium pallidum</name>
    <dbReference type="NCBI Taxonomy" id="670386"/>
    <lineage>
        <taxon>Eukaryota</taxon>
        <taxon>Amoebozoa</taxon>
        <taxon>Evosea</taxon>
        <taxon>Eumycetozoa</taxon>
        <taxon>Dictyostelia</taxon>
        <taxon>Acytosteliales</taxon>
        <taxon>Acytosteliaceae</taxon>
        <taxon>Heterostelium</taxon>
    </lineage>
</organism>
<dbReference type="AlphaFoldDB" id="D3BRL1"/>
<dbReference type="EMBL" id="ADBJ01000050">
    <property type="protein sequence ID" value="EFA76043.1"/>
    <property type="molecule type" value="Genomic_DNA"/>
</dbReference>
<dbReference type="SUPFAM" id="SSF48403">
    <property type="entry name" value="Ankyrin repeat"/>
    <property type="match status" value="1"/>
</dbReference>
<dbReference type="InParanoid" id="D3BRL1"/>
<dbReference type="PANTHER" id="PTHR32142">
    <property type="entry name" value="B BOX-TYPE DOMAIN-CONTAINING PROTEIN-RELATED"/>
    <property type="match status" value="1"/>
</dbReference>
<protein>
    <recommendedName>
        <fullName evidence="3">Ankyrin repeat-containing protein</fullName>
    </recommendedName>
</protein>
<dbReference type="Proteomes" id="UP000001396">
    <property type="component" value="Unassembled WGS sequence"/>
</dbReference>
<gene>
    <name evidence="1" type="ORF">PPL_10622</name>
</gene>
<dbReference type="PANTHER" id="PTHR32142:SF64">
    <property type="entry name" value="ANKYRIN REPEAT-CONTAINING PROTEIN-RELATED"/>
    <property type="match status" value="1"/>
</dbReference>
<comment type="caution">
    <text evidence="1">The sequence shown here is derived from an EMBL/GenBank/DDBJ whole genome shotgun (WGS) entry which is preliminary data.</text>
</comment>
<evidence type="ECO:0008006" key="3">
    <source>
        <dbReference type="Google" id="ProtNLM"/>
    </source>
</evidence>
<evidence type="ECO:0000313" key="2">
    <source>
        <dbReference type="Proteomes" id="UP000001396"/>
    </source>
</evidence>
<keyword evidence="2" id="KW-1185">Reference proteome</keyword>
<dbReference type="RefSeq" id="XP_020428177.1">
    <property type="nucleotide sequence ID" value="XM_020581390.1"/>
</dbReference>